<comment type="caution">
    <text evidence="1">The sequence shown here is derived from an EMBL/GenBank/DDBJ whole genome shotgun (WGS) entry which is preliminary data.</text>
</comment>
<dbReference type="AlphaFoldDB" id="A0A3P1XM17"/>
<sequence length="156" mass="17677">MAKNLIDVVIPQEVVTQVQGRVNELRELLTPYLVTLTKEERASLPKMSDKTMPFVSKTVEYVGTNPKLIPPMMEAPEMIKDFERHQALQPIFNLIDQLADNISDTMMISGHEAYVQALLYYSSVKLAAKQGDPDAKSIQEDLGKRFVVKSKRKPEE</sequence>
<proteinExistence type="predicted"/>
<organism evidence="1 2">
    <name type="scientific">Tannerella forsythia</name>
    <name type="common">Bacteroides forsythus</name>
    <dbReference type="NCBI Taxonomy" id="28112"/>
    <lineage>
        <taxon>Bacteria</taxon>
        <taxon>Pseudomonadati</taxon>
        <taxon>Bacteroidota</taxon>
        <taxon>Bacteroidia</taxon>
        <taxon>Bacteroidales</taxon>
        <taxon>Tannerellaceae</taxon>
        <taxon>Tannerella</taxon>
    </lineage>
</organism>
<dbReference type="OrthoDB" id="5952844at2"/>
<evidence type="ECO:0000313" key="2">
    <source>
        <dbReference type="Proteomes" id="UP000278609"/>
    </source>
</evidence>
<evidence type="ECO:0000313" key="1">
    <source>
        <dbReference type="EMBL" id="RRD59146.1"/>
    </source>
</evidence>
<gene>
    <name evidence="1" type="ORF">EII40_11040</name>
</gene>
<name>A0A3P1XM17_TANFO</name>
<dbReference type="RefSeq" id="WP_124752290.1">
    <property type="nucleotide sequence ID" value="NZ_RQYS01000052.1"/>
</dbReference>
<protein>
    <submittedName>
        <fullName evidence="1">Uncharacterized protein</fullName>
    </submittedName>
</protein>
<dbReference type="Proteomes" id="UP000278609">
    <property type="component" value="Unassembled WGS sequence"/>
</dbReference>
<accession>A0A3P1XM17</accession>
<dbReference type="EMBL" id="RQYS01000052">
    <property type="protein sequence ID" value="RRD59146.1"/>
    <property type="molecule type" value="Genomic_DNA"/>
</dbReference>
<reference evidence="1 2" key="1">
    <citation type="submission" date="2018-11" db="EMBL/GenBank/DDBJ databases">
        <title>Genomes From Bacteria Associated with the Canine Oral Cavity: a Test Case for Automated Genome-Based Taxonomic Assignment.</title>
        <authorList>
            <person name="Coil D.A."/>
            <person name="Jospin G."/>
            <person name="Darling A.E."/>
            <person name="Wallis C."/>
            <person name="Davis I.J."/>
            <person name="Harris S."/>
            <person name="Eisen J.A."/>
            <person name="Holcombe L.J."/>
            <person name="O'Flynn C."/>
        </authorList>
    </citation>
    <scope>NUCLEOTIDE SEQUENCE [LARGE SCALE GENOMIC DNA]</scope>
    <source>
        <strain evidence="1 2">OH2617_COT-023</strain>
    </source>
</reference>